<evidence type="ECO:0000313" key="2">
    <source>
        <dbReference type="EMBL" id="MFC1418981.1"/>
    </source>
</evidence>
<feature type="transmembrane region" description="Helical" evidence="1">
    <location>
        <begin position="86"/>
        <end position="108"/>
    </location>
</feature>
<name>A0ABV6VZ05_9ACTN</name>
<proteinExistence type="predicted"/>
<organism evidence="2 3">
    <name type="scientific">Streptacidiphilus cavernicola</name>
    <dbReference type="NCBI Taxonomy" id="3342716"/>
    <lineage>
        <taxon>Bacteria</taxon>
        <taxon>Bacillati</taxon>
        <taxon>Actinomycetota</taxon>
        <taxon>Actinomycetes</taxon>
        <taxon>Kitasatosporales</taxon>
        <taxon>Streptomycetaceae</taxon>
        <taxon>Streptacidiphilus</taxon>
    </lineage>
</organism>
<feature type="transmembrane region" description="Helical" evidence="1">
    <location>
        <begin position="220"/>
        <end position="239"/>
    </location>
</feature>
<feature type="transmembrane region" description="Helical" evidence="1">
    <location>
        <begin position="441"/>
        <end position="460"/>
    </location>
</feature>
<accession>A0ABV6VZ05</accession>
<sequence length="526" mass="57672">MTGRPGVGAALRRQWLRVPERLRLPLAVYAACQTVYLLWWLAFFPGLMSYDSITYVWQVSTDNWTSDHSILYDSLLWLSLQTTGDVWPLTLLQTVAVSGVLAYTCVALRDLGVRGRWSGAAALAVAALPSTGSFTEFVWKDAAFGISMLLAFAATTRLVARRMRGQQSLRDRWFYVQLALLQAGFTGIALFRTSSVTVVVAALPLLLVALRGMRLWITGLAALTAALYLVLNYAVYPGVGIARPDVTSYYALNYADIAVAYGTSPGSFTAADKAVMAQVAPLSVWGGRAANCWDVDWTMNALDRKAAARLNSQLVQVWWRVLDRTPQTVAQARLCRSQIAWGIWPGPAKLEGNTLIASPDIPRNLFGQASAHGRMADSRYRPVLQSRPPVQRLHSLGRWLYQISTTSQLQWLVWRGAFWCYASYATVAWVALRRRQVARPMVGMVAIVFGMQMSVIIAITAALARYMLPAMLIGLMTLPLLDLLRRPGPGEHPAGAAWPGSSAVAEARLAPAKPALCVGEAEGEAR</sequence>
<evidence type="ECO:0000313" key="3">
    <source>
        <dbReference type="Proteomes" id="UP001592531"/>
    </source>
</evidence>
<feature type="transmembrane region" description="Helical" evidence="1">
    <location>
        <begin position="22"/>
        <end position="42"/>
    </location>
</feature>
<keyword evidence="1" id="KW-0812">Transmembrane</keyword>
<comment type="caution">
    <text evidence="2">The sequence shown here is derived from an EMBL/GenBank/DDBJ whole genome shotgun (WGS) entry which is preliminary data.</text>
</comment>
<keyword evidence="3" id="KW-1185">Reference proteome</keyword>
<gene>
    <name evidence="2" type="ORF">ACEZDE_20445</name>
</gene>
<keyword evidence="1" id="KW-1133">Transmembrane helix</keyword>
<feature type="transmembrane region" description="Helical" evidence="1">
    <location>
        <begin position="120"/>
        <end position="137"/>
    </location>
</feature>
<keyword evidence="1" id="KW-0472">Membrane</keyword>
<feature type="transmembrane region" description="Helical" evidence="1">
    <location>
        <begin position="172"/>
        <end position="190"/>
    </location>
</feature>
<reference evidence="2 3" key="1">
    <citation type="submission" date="2024-09" db="EMBL/GenBank/DDBJ databases">
        <authorList>
            <person name="Lee S.D."/>
        </authorList>
    </citation>
    <scope>NUCLEOTIDE SEQUENCE [LARGE SCALE GENOMIC DNA]</scope>
    <source>
        <strain evidence="2 3">N8-3</strain>
    </source>
</reference>
<evidence type="ECO:0000256" key="1">
    <source>
        <dbReference type="SAM" id="Phobius"/>
    </source>
</evidence>
<evidence type="ECO:0008006" key="4">
    <source>
        <dbReference type="Google" id="ProtNLM"/>
    </source>
</evidence>
<dbReference type="EMBL" id="JBHFAB010000015">
    <property type="protein sequence ID" value="MFC1418981.1"/>
    <property type="molecule type" value="Genomic_DNA"/>
</dbReference>
<feature type="transmembrane region" description="Helical" evidence="1">
    <location>
        <begin position="143"/>
        <end position="160"/>
    </location>
</feature>
<dbReference type="RefSeq" id="WP_380537826.1">
    <property type="nucleotide sequence ID" value="NZ_JBHFAB010000015.1"/>
</dbReference>
<protein>
    <recommendedName>
        <fullName evidence="4">Glycosyltransferase RgtA/B/C/D-like domain-containing protein</fullName>
    </recommendedName>
</protein>
<dbReference type="Proteomes" id="UP001592531">
    <property type="component" value="Unassembled WGS sequence"/>
</dbReference>